<name>A0A7S4QJF9_9DINO</name>
<reference evidence="4" key="1">
    <citation type="submission" date="2021-01" db="EMBL/GenBank/DDBJ databases">
        <authorList>
            <person name="Corre E."/>
            <person name="Pelletier E."/>
            <person name="Niang G."/>
            <person name="Scheremetjew M."/>
            <person name="Finn R."/>
            <person name="Kale V."/>
            <person name="Holt S."/>
            <person name="Cochrane G."/>
            <person name="Meng A."/>
            <person name="Brown T."/>
            <person name="Cohen L."/>
        </authorList>
    </citation>
    <scope>NUCLEOTIDE SEQUENCE</scope>
    <source>
        <strain evidence="4">CCMP3105</strain>
    </source>
</reference>
<feature type="compositionally biased region" description="Basic and acidic residues" evidence="1">
    <location>
        <begin position="182"/>
        <end position="198"/>
    </location>
</feature>
<dbReference type="GO" id="GO:0051082">
    <property type="term" value="F:unfolded protein binding"/>
    <property type="evidence" value="ECO:0007669"/>
    <property type="project" value="TreeGrafter"/>
</dbReference>
<feature type="signal peptide" evidence="2">
    <location>
        <begin position="1"/>
        <end position="20"/>
    </location>
</feature>
<dbReference type="Gene3D" id="1.10.287.110">
    <property type="entry name" value="DnaJ domain"/>
    <property type="match status" value="1"/>
</dbReference>
<proteinExistence type="predicted"/>
<dbReference type="InterPro" id="IPR001623">
    <property type="entry name" value="DnaJ_domain"/>
</dbReference>
<dbReference type="AlphaFoldDB" id="A0A7S4QJF9"/>
<dbReference type="PROSITE" id="PS50076">
    <property type="entry name" value="DNAJ_2"/>
    <property type="match status" value="1"/>
</dbReference>
<evidence type="ECO:0000256" key="1">
    <source>
        <dbReference type="SAM" id="MobiDB-lite"/>
    </source>
</evidence>
<keyword evidence="2" id="KW-0732">Signal</keyword>
<gene>
    <name evidence="4" type="ORF">AMON00008_LOCUS20425</name>
</gene>
<feature type="domain" description="J" evidence="3">
    <location>
        <begin position="23"/>
        <end position="87"/>
    </location>
</feature>
<dbReference type="PANTHER" id="PTHR43948">
    <property type="entry name" value="DNAJ HOMOLOG SUBFAMILY B"/>
    <property type="match status" value="1"/>
</dbReference>
<dbReference type="PROSITE" id="PS00636">
    <property type="entry name" value="DNAJ_1"/>
    <property type="match status" value="1"/>
</dbReference>
<evidence type="ECO:0000259" key="3">
    <source>
        <dbReference type="PROSITE" id="PS50076"/>
    </source>
</evidence>
<dbReference type="PRINTS" id="PR00625">
    <property type="entry name" value="JDOMAIN"/>
</dbReference>
<dbReference type="EMBL" id="HBNR01029944">
    <property type="protein sequence ID" value="CAE4583592.1"/>
    <property type="molecule type" value="Transcribed_RNA"/>
</dbReference>
<dbReference type="SUPFAM" id="SSF46565">
    <property type="entry name" value="Chaperone J-domain"/>
    <property type="match status" value="1"/>
</dbReference>
<dbReference type="SMART" id="SM00271">
    <property type="entry name" value="DnaJ"/>
    <property type="match status" value="1"/>
</dbReference>
<protein>
    <recommendedName>
        <fullName evidence="3">J domain-containing protein</fullName>
    </recommendedName>
</protein>
<dbReference type="PANTHER" id="PTHR43948:SF10">
    <property type="entry name" value="MRJ, ISOFORM E"/>
    <property type="match status" value="1"/>
</dbReference>
<dbReference type="GO" id="GO:0005737">
    <property type="term" value="C:cytoplasm"/>
    <property type="evidence" value="ECO:0007669"/>
    <property type="project" value="TreeGrafter"/>
</dbReference>
<dbReference type="InterPro" id="IPR036869">
    <property type="entry name" value="J_dom_sf"/>
</dbReference>
<feature type="chain" id="PRO_5031428296" description="J domain-containing protein" evidence="2">
    <location>
        <begin position="21"/>
        <end position="372"/>
    </location>
</feature>
<feature type="region of interest" description="Disordered" evidence="1">
    <location>
        <begin position="182"/>
        <end position="244"/>
    </location>
</feature>
<evidence type="ECO:0000313" key="4">
    <source>
        <dbReference type="EMBL" id="CAE4583592.1"/>
    </source>
</evidence>
<dbReference type="GO" id="GO:0044183">
    <property type="term" value="F:protein folding chaperone"/>
    <property type="evidence" value="ECO:0007669"/>
    <property type="project" value="TreeGrafter"/>
</dbReference>
<organism evidence="4">
    <name type="scientific">Alexandrium monilatum</name>
    <dbReference type="NCBI Taxonomy" id="311494"/>
    <lineage>
        <taxon>Eukaryota</taxon>
        <taxon>Sar</taxon>
        <taxon>Alveolata</taxon>
        <taxon>Dinophyceae</taxon>
        <taxon>Gonyaulacales</taxon>
        <taxon>Pyrocystaceae</taxon>
        <taxon>Alexandrium</taxon>
    </lineage>
</organism>
<dbReference type="CDD" id="cd06257">
    <property type="entry name" value="DnaJ"/>
    <property type="match status" value="1"/>
</dbReference>
<evidence type="ECO:0000256" key="2">
    <source>
        <dbReference type="SAM" id="SignalP"/>
    </source>
</evidence>
<dbReference type="Pfam" id="PF00226">
    <property type="entry name" value="DnaJ"/>
    <property type="match status" value="1"/>
</dbReference>
<sequence length="372" mass="38495">MVGLPLRALLLLAALALAAAKSSYYEVLGVAKDATAAEVKKAYRRLALKWHPDKSTEPDAAERFREVAEAYEVLGDAGRRRDYDAGGEDLIFSFDFTDANEIFKAFFGDEDPFAGIDKMFSDLQWDMDQHMAGAQTVQETGSSESGGFFSAISSFVSSFTSSFSSNDDGGDVKVMHRTTETRIGPDGHKVTKTVESDGGRTQVTAEDTSRMAGTVSEAPPDIASPAAVSESELHAEQAAAGQASANTAEAPAVVAESKAPVAGQAATGMEARLPAEQAAAGQAGAGIAETPATPVKPEPAAKQAVVGSVAVGAADAPAAAAAVAAAAAPAAPRRWTTLDPNQVTPVQSGPLRRRSWLALDGSAHRKCATGTR</sequence>
<dbReference type="GO" id="GO:0005634">
    <property type="term" value="C:nucleus"/>
    <property type="evidence" value="ECO:0007669"/>
    <property type="project" value="TreeGrafter"/>
</dbReference>
<dbReference type="InterPro" id="IPR018253">
    <property type="entry name" value="DnaJ_domain_CS"/>
</dbReference>
<dbReference type="GO" id="GO:0051087">
    <property type="term" value="F:protein-folding chaperone binding"/>
    <property type="evidence" value="ECO:0007669"/>
    <property type="project" value="TreeGrafter"/>
</dbReference>
<accession>A0A7S4QJF9</accession>